<dbReference type="OrthoDB" id="1624626at2"/>
<evidence type="ECO:0000256" key="1">
    <source>
        <dbReference type="SAM" id="MobiDB-lite"/>
    </source>
</evidence>
<keyword evidence="2" id="KW-1133">Transmembrane helix</keyword>
<feature type="region of interest" description="Disordered" evidence="1">
    <location>
        <begin position="97"/>
        <end position="121"/>
    </location>
</feature>
<accession>A0A2S0M823</accession>
<name>A0A2S0M823_MEGEL</name>
<dbReference type="RefSeq" id="WP_027895485.1">
    <property type="nucleotide sequence ID" value="NZ_CP027569.1"/>
</dbReference>
<organism evidence="3 4">
    <name type="scientific">Megasphaera elsdenii</name>
    <dbReference type="NCBI Taxonomy" id="907"/>
    <lineage>
        <taxon>Bacteria</taxon>
        <taxon>Bacillati</taxon>
        <taxon>Bacillota</taxon>
        <taxon>Negativicutes</taxon>
        <taxon>Veillonellales</taxon>
        <taxon>Veillonellaceae</taxon>
        <taxon>Megasphaera</taxon>
    </lineage>
</organism>
<sequence length="121" mass="13718">MKRTIVSLGQWGQKHWLQLIIIMSILMMIFLCLVLFSWLFGYWSNALRGTHFELMSCWSGVTAVGGGIATVVGLGKACWTKYGYDSRFNSARYTMPVQPQNAPTTANSTEKQRRNGYDSRI</sequence>
<keyword evidence="2" id="KW-0472">Membrane</keyword>
<feature type="compositionally biased region" description="Basic and acidic residues" evidence="1">
    <location>
        <begin position="110"/>
        <end position="121"/>
    </location>
</feature>
<dbReference type="EMBL" id="CP027569">
    <property type="protein sequence ID" value="AVO27577.1"/>
    <property type="molecule type" value="Genomic_DNA"/>
</dbReference>
<keyword evidence="2" id="KW-0812">Transmembrane</keyword>
<evidence type="ECO:0000256" key="2">
    <source>
        <dbReference type="SAM" id="Phobius"/>
    </source>
</evidence>
<gene>
    <name evidence="3" type="ORF">C6Y28_08155</name>
</gene>
<dbReference type="Proteomes" id="UP000238358">
    <property type="component" value="Chromosome"/>
</dbReference>
<reference evidence="3 4" key="1">
    <citation type="journal article" date="2018" name="Genome Announc.">
        <title>Complete genomes of two Megasphaera elsdenii strains, NCIMB 702410 and ATCC 25940.</title>
        <authorList>
            <person name="Hatmaker E.A."/>
            <person name="O'Dell K."/>
            <person name="Riley L.A."/>
            <person name="Klingeman D.M."/>
            <person name="Guss A.M."/>
        </authorList>
    </citation>
    <scope>NUCLEOTIDE SEQUENCE [LARGE SCALE GENOMIC DNA]</scope>
    <source>
        <strain evidence="3 4">NCIMB702410</strain>
    </source>
</reference>
<feature type="transmembrane region" description="Helical" evidence="2">
    <location>
        <begin position="20"/>
        <end position="40"/>
    </location>
</feature>
<feature type="compositionally biased region" description="Polar residues" evidence="1">
    <location>
        <begin position="97"/>
        <end position="109"/>
    </location>
</feature>
<feature type="transmembrane region" description="Helical" evidence="2">
    <location>
        <begin position="60"/>
        <end position="79"/>
    </location>
</feature>
<dbReference type="AlphaFoldDB" id="A0A2S0M823"/>
<proteinExistence type="predicted"/>
<protein>
    <submittedName>
        <fullName evidence="3">Uncharacterized protein</fullName>
    </submittedName>
</protein>
<evidence type="ECO:0000313" key="3">
    <source>
        <dbReference type="EMBL" id="AVO27577.1"/>
    </source>
</evidence>
<evidence type="ECO:0000313" key="4">
    <source>
        <dbReference type="Proteomes" id="UP000238358"/>
    </source>
</evidence>